<dbReference type="InterPro" id="IPR056931">
    <property type="entry name" value="D14-like"/>
</dbReference>
<feature type="region of interest" description="Disordered" evidence="1">
    <location>
        <begin position="1"/>
        <end position="20"/>
    </location>
</feature>
<sequence>MSDASSRGRRNRQRGQEGERELANILTDALGYKVNRLLGQERDKGSDVSTPPYRWEIKRRKRIGLIYDWMDEAQDALQNASERPVVAFRADSKAWVVCLPLNEFIRLIREELDYGQSDQAGRSNNVPTKP</sequence>
<dbReference type="EMBL" id="LR797128">
    <property type="protein sequence ID" value="CAB4188439.1"/>
    <property type="molecule type" value="Genomic_DNA"/>
</dbReference>
<name>A0A6J5QUU9_9CAUD</name>
<evidence type="ECO:0000313" key="2">
    <source>
        <dbReference type="EMBL" id="CAB4188439.1"/>
    </source>
</evidence>
<protein>
    <submittedName>
        <fullName evidence="2">Uncharacterized protein</fullName>
    </submittedName>
</protein>
<proteinExistence type="predicted"/>
<dbReference type="Pfam" id="PF24608">
    <property type="entry name" value="PDDEXK_15"/>
    <property type="match status" value="1"/>
</dbReference>
<reference evidence="2" key="1">
    <citation type="submission" date="2020-05" db="EMBL/GenBank/DDBJ databases">
        <authorList>
            <person name="Chiriac C."/>
            <person name="Salcher M."/>
            <person name="Ghai R."/>
            <person name="Kavagutti S V."/>
        </authorList>
    </citation>
    <scope>NUCLEOTIDE SEQUENCE</scope>
</reference>
<accession>A0A6J5QUU9</accession>
<organism evidence="2">
    <name type="scientific">uncultured Caudovirales phage</name>
    <dbReference type="NCBI Taxonomy" id="2100421"/>
    <lineage>
        <taxon>Viruses</taxon>
        <taxon>Duplodnaviria</taxon>
        <taxon>Heunggongvirae</taxon>
        <taxon>Uroviricota</taxon>
        <taxon>Caudoviricetes</taxon>
        <taxon>Peduoviridae</taxon>
        <taxon>Maltschvirus</taxon>
        <taxon>Maltschvirus maltsch</taxon>
    </lineage>
</organism>
<evidence type="ECO:0000256" key="1">
    <source>
        <dbReference type="SAM" id="MobiDB-lite"/>
    </source>
</evidence>
<gene>
    <name evidence="2" type="ORF">UFOVP1174_34</name>
</gene>